<sequence length="201" mass="21738">MTSRTGHRRPRRHLRGGTLLLIAGLLIVSATIRLGMQAGPALARQMAERTDREQVHDPLGAGAADRDELAQVLAALQERRAALEQRERVLEDRARAIELADAALDRKLTELVEAEEALRAMVAVADGAAETDLARLTDVYDKMKPKEVAELFESMDPHFAAGFLARMRPEAAAGVMAGLSPQVAYSISVVLAGRNANAPKN</sequence>
<dbReference type="SUPFAM" id="SSF158791">
    <property type="entry name" value="MgtE N-terminal domain-like"/>
    <property type="match status" value="1"/>
</dbReference>
<evidence type="ECO:0000313" key="2">
    <source>
        <dbReference type="EMBL" id="AVO38847.1"/>
    </source>
</evidence>
<proteinExistence type="predicted"/>
<dbReference type="KEGG" id="thas:C6Y53_14845"/>
<name>A0A2S0MSQ6_9RHOB</name>
<accession>A0A2S0MSQ6</accession>
<organism evidence="2 3">
    <name type="scientific">Pukyongiella litopenaei</name>
    <dbReference type="NCBI Taxonomy" id="2605946"/>
    <lineage>
        <taxon>Bacteria</taxon>
        <taxon>Pseudomonadati</taxon>
        <taxon>Pseudomonadota</taxon>
        <taxon>Alphaproteobacteria</taxon>
        <taxon>Rhodobacterales</taxon>
        <taxon>Paracoccaceae</taxon>
        <taxon>Pukyongiella</taxon>
    </lineage>
</organism>
<keyword evidence="1" id="KW-0175">Coiled coil</keyword>
<dbReference type="RefSeq" id="WP_106473157.1">
    <property type="nucleotide sequence ID" value="NZ_CP027665.1"/>
</dbReference>
<gene>
    <name evidence="2" type="ORF">C6Y53_14845</name>
</gene>
<evidence type="ECO:0008006" key="4">
    <source>
        <dbReference type="Google" id="ProtNLM"/>
    </source>
</evidence>
<dbReference type="AlphaFoldDB" id="A0A2S0MSQ6"/>
<keyword evidence="3" id="KW-1185">Reference proteome</keyword>
<evidence type="ECO:0000313" key="3">
    <source>
        <dbReference type="Proteomes" id="UP000237655"/>
    </source>
</evidence>
<protein>
    <recommendedName>
        <fullName evidence="4">Magnesium transporter MgtE intracellular domain-containing protein</fullName>
    </recommendedName>
</protein>
<dbReference type="Proteomes" id="UP000237655">
    <property type="component" value="Chromosome"/>
</dbReference>
<reference evidence="3" key="1">
    <citation type="submission" date="2018-03" db="EMBL/GenBank/DDBJ databases">
        <title>Genomic analysis of the strain SH-1 isolated from shrimp intestine.</title>
        <authorList>
            <person name="Kim Y.-S."/>
            <person name="Kim S.-E."/>
            <person name="Kim K.-H."/>
        </authorList>
    </citation>
    <scope>NUCLEOTIDE SEQUENCE [LARGE SCALE GENOMIC DNA]</scope>
    <source>
        <strain evidence="3">SH-1</strain>
    </source>
</reference>
<dbReference type="EMBL" id="CP027665">
    <property type="protein sequence ID" value="AVO38847.1"/>
    <property type="molecule type" value="Genomic_DNA"/>
</dbReference>
<evidence type="ECO:0000256" key="1">
    <source>
        <dbReference type="SAM" id="Coils"/>
    </source>
</evidence>
<feature type="coiled-coil region" evidence="1">
    <location>
        <begin position="66"/>
        <end position="117"/>
    </location>
</feature>